<feature type="chain" id="PRO_5037188793" description="HEAT repeat domain-containing protein" evidence="1">
    <location>
        <begin position="45"/>
        <end position="257"/>
    </location>
</feature>
<keyword evidence="1" id="KW-0732">Signal</keyword>
<feature type="signal peptide" evidence="1">
    <location>
        <begin position="1"/>
        <end position="44"/>
    </location>
</feature>
<evidence type="ECO:0000313" key="3">
    <source>
        <dbReference type="Proteomes" id="UP000697710"/>
    </source>
</evidence>
<gene>
    <name evidence="2" type="ORF">KC729_15065</name>
</gene>
<reference evidence="2" key="2">
    <citation type="journal article" date="2021" name="Microbiome">
        <title>Successional dynamics and alternative stable states in a saline activated sludge microbial community over 9 years.</title>
        <authorList>
            <person name="Wang Y."/>
            <person name="Ye J."/>
            <person name="Ju F."/>
            <person name="Liu L."/>
            <person name="Boyd J.A."/>
            <person name="Deng Y."/>
            <person name="Parks D.H."/>
            <person name="Jiang X."/>
            <person name="Yin X."/>
            <person name="Woodcroft B.J."/>
            <person name="Tyson G.W."/>
            <person name="Hugenholtz P."/>
            <person name="Polz M.F."/>
            <person name="Zhang T."/>
        </authorList>
    </citation>
    <scope>NUCLEOTIDE SEQUENCE</scope>
    <source>
        <strain evidence="2">HKST-UBA01</strain>
    </source>
</reference>
<protein>
    <recommendedName>
        <fullName evidence="4">HEAT repeat domain-containing protein</fullName>
    </recommendedName>
</protein>
<comment type="caution">
    <text evidence="2">The sequence shown here is derived from an EMBL/GenBank/DDBJ whole genome shotgun (WGS) entry which is preliminary data.</text>
</comment>
<proteinExistence type="predicted"/>
<sequence>MSDASNERSVLAGKQRRPRIRWSRPLVLALASAALFFSAVRAHGDDPCNDDAILQTGIKVRLEKALELVRGGCMTIPGPIWTVVQKGSYSDGNTVSINNRILLIDTAIAAGYVEAESLAVSALEGGKFPDGTELAPDTGAALLEGLGPALTPYRIGLLLDVYEQVNAAVVRDAVIRTLRNSDRPEALLPALDASWRSKASGPEARKTFAEQPEKTPDAILARVIGNLPEGPALDWAIDLAQSEKGELSMKAAQARGK</sequence>
<organism evidence="2 3">
    <name type="scientific">Eiseniibacteriota bacterium</name>
    <dbReference type="NCBI Taxonomy" id="2212470"/>
    <lineage>
        <taxon>Bacteria</taxon>
        <taxon>Candidatus Eiseniibacteriota</taxon>
    </lineage>
</organism>
<evidence type="ECO:0000256" key="1">
    <source>
        <dbReference type="SAM" id="SignalP"/>
    </source>
</evidence>
<dbReference type="Proteomes" id="UP000697710">
    <property type="component" value="Unassembled WGS sequence"/>
</dbReference>
<reference evidence="2" key="1">
    <citation type="submission" date="2020-04" db="EMBL/GenBank/DDBJ databases">
        <authorList>
            <person name="Zhang T."/>
        </authorList>
    </citation>
    <scope>NUCLEOTIDE SEQUENCE</scope>
    <source>
        <strain evidence="2">HKST-UBA01</strain>
    </source>
</reference>
<accession>A0A956RPU1</accession>
<evidence type="ECO:0000313" key="2">
    <source>
        <dbReference type="EMBL" id="MCA9729011.1"/>
    </source>
</evidence>
<dbReference type="EMBL" id="JAGQHR010000545">
    <property type="protein sequence ID" value="MCA9729011.1"/>
    <property type="molecule type" value="Genomic_DNA"/>
</dbReference>
<evidence type="ECO:0008006" key="4">
    <source>
        <dbReference type="Google" id="ProtNLM"/>
    </source>
</evidence>
<name>A0A956RPU1_UNCEI</name>
<dbReference type="AlphaFoldDB" id="A0A956RPU1"/>